<name>A0A6J8D9C3_MYTCO</name>
<protein>
    <submittedName>
        <fullName evidence="2">Uncharacterized protein</fullName>
    </submittedName>
</protein>
<dbReference type="PANTHER" id="PTHR46273:SF4">
    <property type="entry name" value="AT19640P"/>
    <property type="match status" value="1"/>
</dbReference>
<keyword evidence="1" id="KW-0472">Membrane</keyword>
<feature type="transmembrane region" description="Helical" evidence="1">
    <location>
        <begin position="249"/>
        <end position="271"/>
    </location>
</feature>
<feature type="transmembrane region" description="Helical" evidence="1">
    <location>
        <begin position="122"/>
        <end position="147"/>
    </location>
</feature>
<dbReference type="EMBL" id="CACVKT020007119">
    <property type="protein sequence ID" value="CAC5405308.1"/>
    <property type="molecule type" value="Genomic_DNA"/>
</dbReference>
<keyword evidence="1" id="KW-1133">Transmembrane helix</keyword>
<dbReference type="OrthoDB" id="10291753at2759"/>
<feature type="transmembrane region" description="Helical" evidence="1">
    <location>
        <begin position="209"/>
        <end position="228"/>
    </location>
</feature>
<feature type="transmembrane region" description="Helical" evidence="1">
    <location>
        <begin position="321"/>
        <end position="348"/>
    </location>
</feature>
<proteinExistence type="predicted"/>
<feature type="transmembrane region" description="Helical" evidence="1">
    <location>
        <begin position="20"/>
        <end position="43"/>
    </location>
</feature>
<dbReference type="PANTHER" id="PTHR46273">
    <property type="entry name" value="MYOSUPPRESSIN RECEPTOR 1, ISOFORM B-RELATED"/>
    <property type="match status" value="1"/>
</dbReference>
<evidence type="ECO:0000313" key="2">
    <source>
        <dbReference type="EMBL" id="CAC5405308.1"/>
    </source>
</evidence>
<dbReference type="SUPFAM" id="SSF81321">
    <property type="entry name" value="Family A G protein-coupled receptor-like"/>
    <property type="match status" value="1"/>
</dbReference>
<feature type="transmembrane region" description="Helical" evidence="1">
    <location>
        <begin position="50"/>
        <end position="72"/>
    </location>
</feature>
<gene>
    <name evidence="2" type="ORF">MCOR_39015</name>
</gene>
<feature type="transmembrane region" description="Helical" evidence="1">
    <location>
        <begin position="78"/>
        <end position="101"/>
    </location>
</feature>
<reference evidence="2 3" key="1">
    <citation type="submission" date="2020-06" db="EMBL/GenBank/DDBJ databases">
        <authorList>
            <person name="Li R."/>
            <person name="Bekaert M."/>
        </authorList>
    </citation>
    <scope>NUCLEOTIDE SEQUENCE [LARGE SCALE GENOMIC DNA]</scope>
    <source>
        <strain evidence="3">wild</strain>
    </source>
</reference>
<organism evidence="2 3">
    <name type="scientific">Mytilus coruscus</name>
    <name type="common">Sea mussel</name>
    <dbReference type="NCBI Taxonomy" id="42192"/>
    <lineage>
        <taxon>Eukaryota</taxon>
        <taxon>Metazoa</taxon>
        <taxon>Spiralia</taxon>
        <taxon>Lophotrochozoa</taxon>
        <taxon>Mollusca</taxon>
        <taxon>Bivalvia</taxon>
        <taxon>Autobranchia</taxon>
        <taxon>Pteriomorphia</taxon>
        <taxon>Mytilida</taxon>
        <taxon>Mytiloidea</taxon>
        <taxon>Mytilidae</taxon>
        <taxon>Mytilinae</taxon>
        <taxon>Mytilus</taxon>
    </lineage>
</organism>
<dbReference type="InterPro" id="IPR053219">
    <property type="entry name" value="GPCR_Dmsr-1"/>
</dbReference>
<dbReference type="GO" id="GO:0005886">
    <property type="term" value="C:plasma membrane"/>
    <property type="evidence" value="ECO:0007669"/>
    <property type="project" value="TreeGrafter"/>
</dbReference>
<keyword evidence="1" id="KW-0812">Transmembrane</keyword>
<sequence length="434" mass="47797">MTSDWKYFFTTDKEKDLFSVFIAGSVLSYVAMAFNIIVIAILARKNMTCPIAVLMQGLGLANFLTACCSYGLEPLFQAKYIILSTFCSVVMVMSTIFIVYKRVLSSASRGQMSKYRRRERKSMLMVVIILLVFLVTEIPKVGVYFWFCVTYLKGDFVDRFDNNIHAFVSGLLATRFEYAVAWIMSHYTDILEGTNFQRSLVLNFALESVKIFTVLGCLSNFVVYIIMSSKIRNEIKHTMRKPSLRSNQLIANTKIISLLSIAGTKIIPLLSIPGTKIIPLLSIAGTKIIPLFGIASTKIIPILGIASTKIIPLLSIVSTKIIPLLSIAGIKIIPLLGIASTTIIPLLSIAGTKIIPLLSIAGIKIIPLLGIASTKIIPLLSIASTKIIPLLSIAGIKIIPLLSIQVHLRTELALNTMNTNPQTQGKMPWKATCY</sequence>
<evidence type="ECO:0000256" key="1">
    <source>
        <dbReference type="SAM" id="Phobius"/>
    </source>
</evidence>
<keyword evidence="3" id="KW-1185">Reference proteome</keyword>
<feature type="transmembrane region" description="Helical" evidence="1">
    <location>
        <begin position="387"/>
        <end position="408"/>
    </location>
</feature>
<dbReference type="AlphaFoldDB" id="A0A6J8D9C3"/>
<dbReference type="Gene3D" id="1.20.1070.10">
    <property type="entry name" value="Rhodopsin 7-helix transmembrane proteins"/>
    <property type="match status" value="1"/>
</dbReference>
<dbReference type="GO" id="GO:0008528">
    <property type="term" value="F:G protein-coupled peptide receptor activity"/>
    <property type="evidence" value="ECO:0007669"/>
    <property type="project" value="TreeGrafter"/>
</dbReference>
<accession>A0A6J8D9C3</accession>
<evidence type="ECO:0000313" key="3">
    <source>
        <dbReference type="Proteomes" id="UP000507470"/>
    </source>
</evidence>
<dbReference type="Proteomes" id="UP000507470">
    <property type="component" value="Unassembled WGS sequence"/>
</dbReference>
<feature type="transmembrane region" description="Helical" evidence="1">
    <location>
        <begin position="354"/>
        <end position="380"/>
    </location>
</feature>